<dbReference type="Proteomes" id="UP001165085">
    <property type="component" value="Unassembled WGS sequence"/>
</dbReference>
<evidence type="ECO:0008006" key="8">
    <source>
        <dbReference type="Google" id="ProtNLM"/>
    </source>
</evidence>
<dbReference type="Pfam" id="PF05193">
    <property type="entry name" value="Peptidase_M16_C"/>
    <property type="match status" value="1"/>
</dbReference>
<dbReference type="InterPro" id="IPR050361">
    <property type="entry name" value="MPP/UQCRC_Complex"/>
</dbReference>
<comment type="similarity">
    <text evidence="2">Belongs to the peptidase M16 family.</text>
</comment>
<accession>A0A9W7DWY2</accession>
<feature type="domain" description="Peptidase M16 N-terminal" evidence="4">
    <location>
        <begin position="122"/>
        <end position="254"/>
    </location>
</feature>
<dbReference type="Pfam" id="PF00675">
    <property type="entry name" value="Peptidase_M16"/>
    <property type="match status" value="1"/>
</dbReference>
<organism evidence="6 7">
    <name type="scientific">Triparma strigata</name>
    <dbReference type="NCBI Taxonomy" id="1606541"/>
    <lineage>
        <taxon>Eukaryota</taxon>
        <taxon>Sar</taxon>
        <taxon>Stramenopiles</taxon>
        <taxon>Ochrophyta</taxon>
        <taxon>Bolidophyceae</taxon>
        <taxon>Parmales</taxon>
        <taxon>Triparmaceae</taxon>
        <taxon>Triparma</taxon>
    </lineage>
</organism>
<dbReference type="Gene3D" id="3.30.830.10">
    <property type="entry name" value="Metalloenzyme, LuxS/M16 peptidase-like"/>
    <property type="match status" value="2"/>
</dbReference>
<gene>
    <name evidence="6" type="ORF">TrST_g13326</name>
</gene>
<dbReference type="GO" id="GO:0005739">
    <property type="term" value="C:mitochondrion"/>
    <property type="evidence" value="ECO:0007669"/>
    <property type="project" value="TreeGrafter"/>
</dbReference>
<evidence type="ECO:0000256" key="2">
    <source>
        <dbReference type="ARBA" id="ARBA00007261"/>
    </source>
</evidence>
<dbReference type="PANTHER" id="PTHR11851:SF49">
    <property type="entry name" value="MITOCHONDRIAL-PROCESSING PEPTIDASE SUBUNIT ALPHA"/>
    <property type="match status" value="1"/>
</dbReference>
<comment type="caution">
    <text evidence="6">The sequence shown here is derived from an EMBL/GenBank/DDBJ whole genome shotgun (WGS) entry which is preliminary data.</text>
</comment>
<dbReference type="SUPFAM" id="SSF63411">
    <property type="entry name" value="LuxS/MPP-like metallohydrolase"/>
    <property type="match status" value="2"/>
</dbReference>
<evidence type="ECO:0000256" key="3">
    <source>
        <dbReference type="SAM" id="MobiDB-lite"/>
    </source>
</evidence>
<evidence type="ECO:0000313" key="7">
    <source>
        <dbReference type="Proteomes" id="UP001165085"/>
    </source>
</evidence>
<dbReference type="InterPro" id="IPR011765">
    <property type="entry name" value="Pept_M16_N"/>
</dbReference>
<feature type="compositionally biased region" description="Polar residues" evidence="3">
    <location>
        <begin position="46"/>
        <end position="63"/>
    </location>
</feature>
<evidence type="ECO:0000259" key="5">
    <source>
        <dbReference type="Pfam" id="PF05193"/>
    </source>
</evidence>
<evidence type="ECO:0000313" key="6">
    <source>
        <dbReference type="EMBL" id="GMH57185.1"/>
    </source>
</evidence>
<dbReference type="EMBL" id="BRXY01000044">
    <property type="protein sequence ID" value="GMH57185.1"/>
    <property type="molecule type" value="Genomic_DNA"/>
</dbReference>
<evidence type="ECO:0000259" key="4">
    <source>
        <dbReference type="Pfam" id="PF00675"/>
    </source>
</evidence>
<evidence type="ECO:0000256" key="1">
    <source>
        <dbReference type="ARBA" id="ARBA00002123"/>
    </source>
</evidence>
<sequence>MLSITRLGSALGSALGSRVATVTASSFQSSRRRFSRKTGNELIYPNRTSSPQITEHSVNAGSTHETHHEKGDMLPPPSTSVSLPAITLEPLFKIEHKGNNELTEVQITDVDGIQVGSLEKSGGMSTIGVCVGAGSKWEGEGTRGINQAMELMCLKGNQEMGSTEIVERLDSLGSQIFALSSRDNYTMSVDCLRDNLDPAFKLWKNCLLDGVYSDEEVEECKDIMGWINTEMMGQDRLKEGIMGAAYGSSPLGNTHFVGDERQVSQITGARIREWREKFFTRGNMFIGGAGIEHAKLVDLVGEHFKDVKEGGPVESAKSEYVGGEFRLQEQNSIDGLTRVAVAFEVGGWHDDDMVAICVLQTLLGGGDSFSAGGPGKGMYSRLYREVLNRCYWAEAAEAFIMLHNDAGIIGISGASVPSMSQNLTFQILEQFAKLSYQNVTDEELSRAKNMLRCNVLTQLESRQILAEDLVRQFQTYGERLDPAVICEKIDAVTKDDLRRIVQKGMSKPPSISCVGPDLDKCPLFEQIAHIRGKDDLL</sequence>
<dbReference type="AlphaFoldDB" id="A0A9W7DWY2"/>
<dbReference type="OrthoDB" id="10251424at2759"/>
<proteinExistence type="inferred from homology"/>
<protein>
    <recommendedName>
        <fullName evidence="8">Mitochondrial processing peptidase</fullName>
    </recommendedName>
</protein>
<dbReference type="InterPro" id="IPR007863">
    <property type="entry name" value="Peptidase_M16_C"/>
</dbReference>
<dbReference type="GO" id="GO:0046872">
    <property type="term" value="F:metal ion binding"/>
    <property type="evidence" value="ECO:0007669"/>
    <property type="project" value="InterPro"/>
</dbReference>
<feature type="region of interest" description="Disordered" evidence="3">
    <location>
        <begin position="31"/>
        <end position="77"/>
    </location>
</feature>
<dbReference type="InterPro" id="IPR011249">
    <property type="entry name" value="Metalloenz_LuxS/M16"/>
</dbReference>
<keyword evidence="7" id="KW-1185">Reference proteome</keyword>
<comment type="function">
    <text evidence="1">Substrate recognition and binding subunit of the essential mitochondrial processing protease (MPP), which cleaves the mitochondrial sequence off newly imported precursors proteins.</text>
</comment>
<reference evidence="7" key="1">
    <citation type="journal article" date="2023" name="Commun. Biol.">
        <title>Genome analysis of Parmales, the sister group of diatoms, reveals the evolutionary specialization of diatoms from phago-mixotrophs to photoautotrophs.</title>
        <authorList>
            <person name="Ban H."/>
            <person name="Sato S."/>
            <person name="Yoshikawa S."/>
            <person name="Yamada K."/>
            <person name="Nakamura Y."/>
            <person name="Ichinomiya M."/>
            <person name="Sato N."/>
            <person name="Blanc-Mathieu R."/>
            <person name="Endo H."/>
            <person name="Kuwata A."/>
            <person name="Ogata H."/>
        </authorList>
    </citation>
    <scope>NUCLEOTIDE SEQUENCE [LARGE SCALE GENOMIC DNA]</scope>
    <source>
        <strain evidence="7">NIES 3701</strain>
    </source>
</reference>
<name>A0A9W7DWY2_9STRA</name>
<dbReference type="PANTHER" id="PTHR11851">
    <property type="entry name" value="METALLOPROTEASE"/>
    <property type="match status" value="1"/>
</dbReference>
<feature type="domain" description="Peptidase M16 C-terminal" evidence="5">
    <location>
        <begin position="266"/>
        <end position="451"/>
    </location>
</feature>